<feature type="domain" description="EF-hand" evidence="4">
    <location>
        <begin position="25"/>
        <end position="60"/>
    </location>
</feature>
<dbReference type="InterPro" id="IPR039647">
    <property type="entry name" value="EF_hand_pair_protein_CML-like"/>
</dbReference>
<dbReference type="AlphaFoldDB" id="A0A8J5Z6P7"/>
<dbReference type="SMART" id="SM00054">
    <property type="entry name" value="EFh"/>
    <property type="match status" value="4"/>
</dbReference>
<gene>
    <name evidence="5" type="ORF">CXB51_015307</name>
</gene>
<feature type="domain" description="EF-hand" evidence="4">
    <location>
        <begin position="109"/>
        <end position="144"/>
    </location>
</feature>
<keyword evidence="2" id="KW-0677">Repeat</keyword>
<dbReference type="EMBL" id="JAHUZN010000006">
    <property type="protein sequence ID" value="KAG8492012.1"/>
    <property type="molecule type" value="Genomic_DNA"/>
</dbReference>
<name>A0A8J5Z6P7_9ROSI</name>
<evidence type="ECO:0000256" key="1">
    <source>
        <dbReference type="ARBA" id="ARBA00022723"/>
    </source>
</evidence>
<evidence type="ECO:0000256" key="3">
    <source>
        <dbReference type="ARBA" id="ARBA00022837"/>
    </source>
</evidence>
<dbReference type="InterPro" id="IPR018247">
    <property type="entry name" value="EF_Hand_1_Ca_BS"/>
</dbReference>
<dbReference type="OrthoDB" id="26525at2759"/>
<dbReference type="Pfam" id="PF13405">
    <property type="entry name" value="EF-hand_6"/>
    <property type="match status" value="1"/>
</dbReference>
<evidence type="ECO:0000313" key="5">
    <source>
        <dbReference type="EMBL" id="KAG8492012.1"/>
    </source>
</evidence>
<dbReference type="Pfam" id="PF13202">
    <property type="entry name" value="EF-hand_5"/>
    <property type="match status" value="1"/>
</dbReference>
<protein>
    <recommendedName>
        <fullName evidence="4">EF-hand domain-containing protein</fullName>
    </recommendedName>
</protein>
<dbReference type="GO" id="GO:0005509">
    <property type="term" value="F:calcium ion binding"/>
    <property type="evidence" value="ECO:0007669"/>
    <property type="project" value="InterPro"/>
</dbReference>
<evidence type="ECO:0000259" key="4">
    <source>
        <dbReference type="PROSITE" id="PS50222"/>
    </source>
</evidence>
<proteinExistence type="predicted"/>
<dbReference type="InterPro" id="IPR011992">
    <property type="entry name" value="EF-hand-dom_pair"/>
</dbReference>
<keyword evidence="1" id="KW-0479">Metal-binding</keyword>
<dbReference type="CDD" id="cd00051">
    <property type="entry name" value="EFh"/>
    <property type="match status" value="1"/>
</dbReference>
<dbReference type="PROSITE" id="PS50222">
    <property type="entry name" value="EF_HAND_2"/>
    <property type="match status" value="3"/>
</dbReference>
<accession>A0A8J5Z6P7</accession>
<comment type="caution">
    <text evidence="5">The sequence shown here is derived from an EMBL/GenBank/DDBJ whole genome shotgun (WGS) entry which is preliminary data.</text>
</comment>
<dbReference type="Gene3D" id="1.10.238.10">
    <property type="entry name" value="EF-hand"/>
    <property type="match status" value="2"/>
</dbReference>
<dbReference type="SUPFAM" id="SSF47473">
    <property type="entry name" value="EF-hand"/>
    <property type="match status" value="1"/>
</dbReference>
<evidence type="ECO:0000313" key="6">
    <source>
        <dbReference type="Proteomes" id="UP000701853"/>
    </source>
</evidence>
<keyword evidence="3" id="KW-0106">Calcium</keyword>
<dbReference type="InterPro" id="IPR002048">
    <property type="entry name" value="EF_hand_dom"/>
</dbReference>
<dbReference type="Proteomes" id="UP000701853">
    <property type="component" value="Chromosome 6"/>
</dbReference>
<dbReference type="Pfam" id="PF13499">
    <property type="entry name" value="EF-hand_7"/>
    <property type="match status" value="1"/>
</dbReference>
<feature type="domain" description="EF-hand" evidence="4">
    <location>
        <begin position="71"/>
        <end position="96"/>
    </location>
</feature>
<sequence>MLRFKDTPKNLPASTCRCLRKGGPVLVTELKAIFNRFDTDKDGRLSKHELRNAFASLGSRLPGWRASRGLKQADRNGDGYISDEELEVLLQYVLKCGTCRRKTPGPVPITEAQLKATFKSFDVNKDGRLSKEELRNAFASLGAYIPRWRASRGLSLADGNGDGYVSDDELDDLVKYAMKYGYTIG</sequence>
<organism evidence="5 6">
    <name type="scientific">Gossypium anomalum</name>
    <dbReference type="NCBI Taxonomy" id="47600"/>
    <lineage>
        <taxon>Eukaryota</taxon>
        <taxon>Viridiplantae</taxon>
        <taxon>Streptophyta</taxon>
        <taxon>Embryophyta</taxon>
        <taxon>Tracheophyta</taxon>
        <taxon>Spermatophyta</taxon>
        <taxon>Magnoliopsida</taxon>
        <taxon>eudicotyledons</taxon>
        <taxon>Gunneridae</taxon>
        <taxon>Pentapetalae</taxon>
        <taxon>rosids</taxon>
        <taxon>malvids</taxon>
        <taxon>Malvales</taxon>
        <taxon>Malvaceae</taxon>
        <taxon>Malvoideae</taxon>
        <taxon>Gossypium</taxon>
    </lineage>
</organism>
<keyword evidence="6" id="KW-1185">Reference proteome</keyword>
<dbReference type="PROSITE" id="PS00018">
    <property type="entry name" value="EF_HAND_1"/>
    <property type="match status" value="4"/>
</dbReference>
<evidence type="ECO:0000256" key="2">
    <source>
        <dbReference type="ARBA" id="ARBA00022737"/>
    </source>
</evidence>
<reference evidence="5 6" key="1">
    <citation type="journal article" date="2021" name="bioRxiv">
        <title>The Gossypium anomalum genome as a resource for cotton improvement and evolutionary analysis of hybrid incompatibility.</title>
        <authorList>
            <person name="Grover C.E."/>
            <person name="Yuan D."/>
            <person name="Arick M.A."/>
            <person name="Miller E.R."/>
            <person name="Hu G."/>
            <person name="Peterson D.G."/>
            <person name="Wendel J.F."/>
            <person name="Udall J.A."/>
        </authorList>
    </citation>
    <scope>NUCLEOTIDE SEQUENCE [LARGE SCALE GENOMIC DNA]</scope>
    <source>
        <strain evidence="5">JFW-Udall</strain>
        <tissue evidence="5">Leaf</tissue>
    </source>
</reference>
<dbReference type="PANTHER" id="PTHR10891">
    <property type="entry name" value="EF-HAND CALCIUM-BINDING DOMAIN CONTAINING PROTEIN"/>
    <property type="match status" value="1"/>
</dbReference>